<evidence type="ECO:0000256" key="2">
    <source>
        <dbReference type="ARBA" id="ARBA00022475"/>
    </source>
</evidence>
<dbReference type="PANTHER" id="PTHR30250:SF11">
    <property type="entry name" value="O-ANTIGEN TRANSPORTER-RELATED"/>
    <property type="match status" value="1"/>
</dbReference>
<feature type="transmembrane region" description="Helical" evidence="6">
    <location>
        <begin position="358"/>
        <end position="376"/>
    </location>
</feature>
<comment type="subcellular location">
    <subcellularLocation>
        <location evidence="1">Cell membrane</location>
        <topology evidence="1">Multi-pass membrane protein</topology>
    </subcellularLocation>
</comment>
<evidence type="ECO:0000256" key="3">
    <source>
        <dbReference type="ARBA" id="ARBA00022692"/>
    </source>
</evidence>
<keyword evidence="2" id="KW-1003">Cell membrane</keyword>
<keyword evidence="8" id="KW-1185">Reference proteome</keyword>
<dbReference type="EMBL" id="BSOO01000004">
    <property type="protein sequence ID" value="GLR46970.1"/>
    <property type="molecule type" value="Genomic_DNA"/>
</dbReference>
<dbReference type="InterPro" id="IPR044550">
    <property type="entry name" value="WzxE"/>
</dbReference>
<feature type="transmembrane region" description="Helical" evidence="6">
    <location>
        <begin position="103"/>
        <end position="122"/>
    </location>
</feature>
<feature type="transmembrane region" description="Helical" evidence="6">
    <location>
        <begin position="273"/>
        <end position="296"/>
    </location>
</feature>
<feature type="transmembrane region" description="Helical" evidence="6">
    <location>
        <begin position="464"/>
        <end position="482"/>
    </location>
</feature>
<accession>A0ABQ5Z5Q6</accession>
<feature type="transmembrane region" description="Helical" evidence="6">
    <location>
        <begin position="236"/>
        <end position="261"/>
    </location>
</feature>
<evidence type="ECO:0000256" key="6">
    <source>
        <dbReference type="SAM" id="Phobius"/>
    </source>
</evidence>
<proteinExistence type="predicted"/>
<dbReference type="Pfam" id="PF13440">
    <property type="entry name" value="Polysacc_synt_3"/>
    <property type="match status" value="1"/>
</dbReference>
<sequence>MPATDEAYRAPAEPDPTDRHSYRKILASTSIIGSATLASIVVGIVRTKALALIAGPAGIGVIGLLNNISGIGTNLAGLGLCHSVTRDIAASPGPAERAEVRRALWLATMPAAILGGLVLWLLRAPIARLVAGDQGLALLVGLSGLAVTFGAIAFAQQGVLQGLQRIRALGIIRIGSPLLATLLAIPAAYWWGEIGLVVAVVAVPLAAVLVGLLYAPRDLPAVRVDRAQLLARWDSLLRLGAVMMVTGLINLSVLAAVRAFVVRDGGLEAAGQFQAVITLTTMNIALVLSAMASDYFPRLSAEAGLHSEQNRIVNQQLHSALLLAVPLILGLIAFAPFVMRILYSSQFLPGTELLRWQLFGDVLKVPSWALGFVLLANGNRRAFFATEILYATVYLAGSYVAVSSFGMRGVGLAYSLAFLAYAIALQWVCRRDYGIAISRENMLILLVSAAVIGLLQVAATFSQWLVFGLGLAAAAASGLFTLRELSRKTGIRLPFLGTRS</sequence>
<feature type="transmembrane region" description="Helical" evidence="6">
    <location>
        <begin position="317"/>
        <end position="338"/>
    </location>
</feature>
<feature type="transmembrane region" description="Helical" evidence="6">
    <location>
        <begin position="412"/>
        <end position="429"/>
    </location>
</feature>
<evidence type="ECO:0000256" key="1">
    <source>
        <dbReference type="ARBA" id="ARBA00004651"/>
    </source>
</evidence>
<feature type="transmembrane region" description="Helical" evidence="6">
    <location>
        <begin position="388"/>
        <end position="406"/>
    </location>
</feature>
<keyword evidence="4 6" id="KW-1133">Transmembrane helix</keyword>
<evidence type="ECO:0000256" key="5">
    <source>
        <dbReference type="ARBA" id="ARBA00023136"/>
    </source>
</evidence>
<name>A0ABQ5Z5Q6_9SPHN</name>
<feature type="transmembrane region" description="Helical" evidence="6">
    <location>
        <begin position="194"/>
        <end position="215"/>
    </location>
</feature>
<evidence type="ECO:0000313" key="8">
    <source>
        <dbReference type="Proteomes" id="UP001156703"/>
    </source>
</evidence>
<evidence type="ECO:0000313" key="7">
    <source>
        <dbReference type="EMBL" id="GLR46970.1"/>
    </source>
</evidence>
<evidence type="ECO:0000256" key="4">
    <source>
        <dbReference type="ARBA" id="ARBA00022989"/>
    </source>
</evidence>
<feature type="transmembrane region" description="Helical" evidence="6">
    <location>
        <begin position="25"/>
        <end position="45"/>
    </location>
</feature>
<dbReference type="InterPro" id="IPR050833">
    <property type="entry name" value="Poly_Biosynth_Transport"/>
</dbReference>
<comment type="caution">
    <text evidence="7">The sequence shown here is derived from an EMBL/GenBank/DDBJ whole genome shotgun (WGS) entry which is preliminary data.</text>
</comment>
<protein>
    <submittedName>
        <fullName evidence="7">O-antigen translocase</fullName>
    </submittedName>
</protein>
<keyword evidence="3 6" id="KW-0812">Transmembrane</keyword>
<dbReference type="PANTHER" id="PTHR30250">
    <property type="entry name" value="PST FAMILY PREDICTED COLANIC ACID TRANSPORTER"/>
    <property type="match status" value="1"/>
</dbReference>
<feature type="transmembrane region" description="Helical" evidence="6">
    <location>
        <begin position="441"/>
        <end position="458"/>
    </location>
</feature>
<reference evidence="8" key="1">
    <citation type="journal article" date="2019" name="Int. J. Syst. Evol. Microbiol.">
        <title>The Global Catalogue of Microorganisms (GCM) 10K type strain sequencing project: providing services to taxonomists for standard genome sequencing and annotation.</title>
        <authorList>
            <consortium name="The Broad Institute Genomics Platform"/>
            <consortium name="The Broad Institute Genome Sequencing Center for Infectious Disease"/>
            <person name="Wu L."/>
            <person name="Ma J."/>
        </authorList>
    </citation>
    <scope>NUCLEOTIDE SEQUENCE [LARGE SCALE GENOMIC DNA]</scope>
    <source>
        <strain evidence="8">NBRC 102146</strain>
    </source>
</reference>
<dbReference type="Proteomes" id="UP001156703">
    <property type="component" value="Unassembled WGS sequence"/>
</dbReference>
<gene>
    <name evidence="7" type="ORF">GCM10007925_06810</name>
</gene>
<organism evidence="7 8">
    <name type="scientific">Sphingomonas astaxanthinifaciens DSM 22298</name>
    <dbReference type="NCBI Taxonomy" id="1123267"/>
    <lineage>
        <taxon>Bacteria</taxon>
        <taxon>Pseudomonadati</taxon>
        <taxon>Pseudomonadota</taxon>
        <taxon>Alphaproteobacteria</taxon>
        <taxon>Sphingomonadales</taxon>
        <taxon>Sphingomonadaceae</taxon>
        <taxon>Sphingomonas</taxon>
    </lineage>
</organism>
<dbReference type="RefSeq" id="WP_051676776.1">
    <property type="nucleotide sequence ID" value="NZ_BSOO01000004.1"/>
</dbReference>
<dbReference type="CDD" id="cd13125">
    <property type="entry name" value="MATE_like_10"/>
    <property type="match status" value="1"/>
</dbReference>
<feature type="transmembrane region" description="Helical" evidence="6">
    <location>
        <begin position="166"/>
        <end position="188"/>
    </location>
</feature>
<keyword evidence="5 6" id="KW-0472">Membrane</keyword>
<feature type="transmembrane region" description="Helical" evidence="6">
    <location>
        <begin position="134"/>
        <end position="154"/>
    </location>
</feature>